<evidence type="ECO:0000313" key="3">
    <source>
        <dbReference type="Proteomes" id="UP000324800"/>
    </source>
</evidence>
<evidence type="ECO:0000256" key="1">
    <source>
        <dbReference type="SAM" id="MobiDB-lite"/>
    </source>
</evidence>
<feature type="compositionally biased region" description="Basic and acidic residues" evidence="1">
    <location>
        <begin position="53"/>
        <end position="63"/>
    </location>
</feature>
<gene>
    <name evidence="2" type="ORF">EZS28_045888</name>
</gene>
<feature type="compositionally biased region" description="Polar residues" evidence="1">
    <location>
        <begin position="133"/>
        <end position="146"/>
    </location>
</feature>
<protein>
    <submittedName>
        <fullName evidence="2">Uncharacterized protein</fullName>
    </submittedName>
</protein>
<accession>A0A5J4TJP4</accession>
<feature type="region of interest" description="Disordered" evidence="1">
    <location>
        <begin position="114"/>
        <end position="146"/>
    </location>
</feature>
<comment type="caution">
    <text evidence="2">The sequence shown here is derived from an EMBL/GenBank/DDBJ whole genome shotgun (WGS) entry which is preliminary data.</text>
</comment>
<dbReference type="Proteomes" id="UP000324800">
    <property type="component" value="Unassembled WGS sequence"/>
</dbReference>
<feature type="region of interest" description="Disordered" evidence="1">
    <location>
        <begin position="47"/>
        <end position="91"/>
    </location>
</feature>
<organism evidence="2 3">
    <name type="scientific">Streblomastix strix</name>
    <dbReference type="NCBI Taxonomy" id="222440"/>
    <lineage>
        <taxon>Eukaryota</taxon>
        <taxon>Metamonada</taxon>
        <taxon>Preaxostyla</taxon>
        <taxon>Oxymonadida</taxon>
        <taxon>Streblomastigidae</taxon>
        <taxon>Streblomastix</taxon>
    </lineage>
</organism>
<dbReference type="EMBL" id="SNRW01029646">
    <property type="protein sequence ID" value="KAA6358584.1"/>
    <property type="molecule type" value="Genomic_DNA"/>
</dbReference>
<sequence length="146" mass="15931">MWWPFQNCKRKNDAPGQFRQQTTNGQGFILNTELRELSAAKSAAGRRAAATDIGERVPPELGERSTGPGLNNCNTRRGADERDSSSTGALGRAIWTRSCTNRFLCGGNVRRANNRGQTMRKSSHGLGNAQKAAETQQSTSTTDARF</sequence>
<proteinExistence type="predicted"/>
<reference evidence="2 3" key="1">
    <citation type="submission" date="2019-03" db="EMBL/GenBank/DDBJ databases">
        <title>Single cell metagenomics reveals metabolic interactions within the superorganism composed of flagellate Streblomastix strix and complex community of Bacteroidetes bacteria on its surface.</title>
        <authorList>
            <person name="Treitli S.C."/>
            <person name="Kolisko M."/>
            <person name="Husnik F."/>
            <person name="Keeling P."/>
            <person name="Hampl V."/>
        </authorList>
    </citation>
    <scope>NUCLEOTIDE SEQUENCE [LARGE SCALE GENOMIC DNA]</scope>
    <source>
        <strain evidence="2">ST1C</strain>
    </source>
</reference>
<evidence type="ECO:0000313" key="2">
    <source>
        <dbReference type="EMBL" id="KAA6358584.1"/>
    </source>
</evidence>
<name>A0A5J4TJP4_9EUKA</name>
<dbReference type="AlphaFoldDB" id="A0A5J4TJP4"/>